<sequence length="51" mass="6068">MDQILINFLAVSYDQSKLEENIEMSHEGRRIRTAKARQAFATPHAWRQRPR</sequence>
<evidence type="ECO:0000313" key="1">
    <source>
        <dbReference type="EMBL" id="OXC76027.1"/>
    </source>
</evidence>
<name>A0A226WZ32_CABSO</name>
<reference evidence="2" key="1">
    <citation type="submission" date="2017-01" db="EMBL/GenBank/DDBJ databases">
        <title>Genome Analysis of Deinococcus marmoris KOPRI26562.</title>
        <authorList>
            <person name="Kim J.H."/>
            <person name="Oh H.-M."/>
        </authorList>
    </citation>
    <scope>NUCLEOTIDE SEQUENCE [LARGE SCALE GENOMIC DNA]</scope>
    <source>
        <strain evidence="2">PAMC 26633</strain>
    </source>
</reference>
<dbReference type="AlphaFoldDB" id="A0A226WZ32"/>
<accession>A0A226WZ32</accession>
<protein>
    <submittedName>
        <fullName evidence="1">Uncharacterized protein</fullName>
    </submittedName>
</protein>
<proteinExistence type="predicted"/>
<comment type="caution">
    <text evidence="1">The sequence shown here is derived from an EMBL/GenBank/DDBJ whole genome shotgun (WGS) entry which is preliminary data.</text>
</comment>
<organism evidence="1 2">
    <name type="scientific">Caballeronia sordidicola</name>
    <name type="common">Burkholderia sordidicola</name>
    <dbReference type="NCBI Taxonomy" id="196367"/>
    <lineage>
        <taxon>Bacteria</taxon>
        <taxon>Pseudomonadati</taxon>
        <taxon>Pseudomonadota</taxon>
        <taxon>Betaproteobacteria</taxon>
        <taxon>Burkholderiales</taxon>
        <taxon>Burkholderiaceae</taxon>
        <taxon>Caballeronia</taxon>
    </lineage>
</organism>
<dbReference type="EMBL" id="MTHB01000155">
    <property type="protein sequence ID" value="OXC76027.1"/>
    <property type="molecule type" value="Genomic_DNA"/>
</dbReference>
<evidence type="ECO:0000313" key="2">
    <source>
        <dbReference type="Proteomes" id="UP000214720"/>
    </source>
</evidence>
<dbReference type="Proteomes" id="UP000214720">
    <property type="component" value="Unassembled WGS sequence"/>
</dbReference>
<gene>
    <name evidence="1" type="ORF">BSU04_23965</name>
</gene>